<comment type="caution">
    <text evidence="6">The sequence shown here is derived from an EMBL/GenBank/DDBJ whole genome shotgun (WGS) entry which is preliminary data.</text>
</comment>
<dbReference type="PROSITE" id="PS01040">
    <property type="entry name" value="SBP_BACTERIAL_5"/>
    <property type="match status" value="1"/>
</dbReference>
<dbReference type="GO" id="GO:0015833">
    <property type="term" value="P:peptide transport"/>
    <property type="evidence" value="ECO:0007669"/>
    <property type="project" value="TreeGrafter"/>
</dbReference>
<protein>
    <submittedName>
        <fullName evidence="6">Peptide ABC transporter</fullName>
    </submittedName>
</protein>
<evidence type="ECO:0000256" key="3">
    <source>
        <dbReference type="ARBA" id="ARBA00022448"/>
    </source>
</evidence>
<reference evidence="6 7" key="1">
    <citation type="submission" date="2019-10" db="EMBL/GenBank/DDBJ databases">
        <title>Whole genome shotgun sequence of Acrocarpospora macrocephala NBRC 16266.</title>
        <authorList>
            <person name="Ichikawa N."/>
            <person name="Kimura A."/>
            <person name="Kitahashi Y."/>
            <person name="Komaki H."/>
            <person name="Oguchi A."/>
        </authorList>
    </citation>
    <scope>NUCLEOTIDE SEQUENCE [LARGE SCALE GENOMIC DNA]</scope>
    <source>
        <strain evidence="6 7">NBRC 16266</strain>
    </source>
</reference>
<comment type="subcellular location">
    <subcellularLocation>
        <location evidence="1">Cell membrane</location>
        <topology evidence="1">Lipid-anchor</topology>
    </subcellularLocation>
</comment>
<comment type="similarity">
    <text evidence="2">Belongs to the bacterial solute-binding protein 5 family.</text>
</comment>
<evidence type="ECO:0000256" key="1">
    <source>
        <dbReference type="ARBA" id="ARBA00004193"/>
    </source>
</evidence>
<dbReference type="EMBL" id="BLAE01000032">
    <property type="protein sequence ID" value="GES11770.1"/>
    <property type="molecule type" value="Genomic_DNA"/>
</dbReference>
<dbReference type="InterPro" id="IPR023765">
    <property type="entry name" value="SBP_5_CS"/>
</dbReference>
<proteinExistence type="inferred from homology"/>
<dbReference type="SUPFAM" id="SSF53850">
    <property type="entry name" value="Periplasmic binding protein-like II"/>
    <property type="match status" value="1"/>
</dbReference>
<dbReference type="Pfam" id="PF00496">
    <property type="entry name" value="SBP_bac_5"/>
    <property type="match status" value="1"/>
</dbReference>
<accession>A0A5M3WT30</accession>
<name>A0A5M3WT30_9ACTN</name>
<keyword evidence="3" id="KW-0813">Transport</keyword>
<keyword evidence="4" id="KW-0732">Signal</keyword>
<dbReference type="PANTHER" id="PTHR30290">
    <property type="entry name" value="PERIPLASMIC BINDING COMPONENT OF ABC TRANSPORTER"/>
    <property type="match status" value="1"/>
</dbReference>
<gene>
    <name evidence="6" type="ORF">Amac_053670</name>
</gene>
<dbReference type="GO" id="GO:0042597">
    <property type="term" value="C:periplasmic space"/>
    <property type="evidence" value="ECO:0007669"/>
    <property type="project" value="UniProtKB-ARBA"/>
</dbReference>
<dbReference type="Proteomes" id="UP000331127">
    <property type="component" value="Unassembled WGS sequence"/>
</dbReference>
<dbReference type="PIRSF" id="PIRSF002741">
    <property type="entry name" value="MppA"/>
    <property type="match status" value="1"/>
</dbReference>
<dbReference type="AlphaFoldDB" id="A0A5M3WT30"/>
<organism evidence="6 7">
    <name type="scientific">Acrocarpospora macrocephala</name>
    <dbReference type="NCBI Taxonomy" id="150177"/>
    <lineage>
        <taxon>Bacteria</taxon>
        <taxon>Bacillati</taxon>
        <taxon>Actinomycetota</taxon>
        <taxon>Actinomycetes</taxon>
        <taxon>Streptosporangiales</taxon>
        <taxon>Streptosporangiaceae</taxon>
        <taxon>Acrocarpospora</taxon>
    </lineage>
</organism>
<dbReference type="InterPro" id="IPR039424">
    <property type="entry name" value="SBP_5"/>
</dbReference>
<dbReference type="InterPro" id="IPR030678">
    <property type="entry name" value="Peptide/Ni-bd"/>
</dbReference>
<evidence type="ECO:0000313" key="7">
    <source>
        <dbReference type="Proteomes" id="UP000331127"/>
    </source>
</evidence>
<dbReference type="InterPro" id="IPR000914">
    <property type="entry name" value="SBP_5_dom"/>
</dbReference>
<evidence type="ECO:0000256" key="2">
    <source>
        <dbReference type="ARBA" id="ARBA00005695"/>
    </source>
</evidence>
<dbReference type="Gene3D" id="3.10.105.10">
    <property type="entry name" value="Dipeptide-binding Protein, Domain 3"/>
    <property type="match status" value="1"/>
</dbReference>
<dbReference type="PANTHER" id="PTHR30290:SF9">
    <property type="entry name" value="OLIGOPEPTIDE-BINDING PROTEIN APPA"/>
    <property type="match status" value="1"/>
</dbReference>
<feature type="domain" description="Solute-binding protein family 5" evidence="5">
    <location>
        <begin position="72"/>
        <end position="430"/>
    </location>
</feature>
<dbReference type="CDD" id="cd08492">
    <property type="entry name" value="PBP2_NikA_DppA_OppA_like_15"/>
    <property type="match status" value="1"/>
</dbReference>
<keyword evidence="7" id="KW-1185">Reference proteome</keyword>
<dbReference type="Gene3D" id="3.40.190.10">
    <property type="entry name" value="Periplasmic binding protein-like II"/>
    <property type="match status" value="1"/>
</dbReference>
<sequence length="526" mass="56429">MGVALIAPLAACTSSPGTEPTDGEPVKGGTLTYLINQATITLDPAVSPGNATALMTRNIFDSLVVQTEPGTFKPWLATSWTISEDGTVYTFELKDGVKFHDGTPFTAEAVKAALDHIVDPETKSQNTILLGIYDHSRVIDDLTVEVTLSQPFRPFLETLSGTELAIQSPAQLALPAADYKPVGTGPFSYVSWDQQKMLVLDRNPDYSSPPTGAAHEGPAYLEQLRFDLVTEDATRYGALTNGEAQAIAAVPAADVETLTSTAGFQVLTASVPGVNYSLFFNSSRGLTSGLRIRQALQAATDVPAIVKNVYFGTYEVATNVLGPATASYDASAANSLQGYDPDKAVHLLEEAGWTETNADGYRTKDGQELELVWPSYLGANTIVPEAVQADAKKVGIKITRPNVDVATVISRLESGDYDIMDGNISRSDPDVLRDAFNSERSYAVGGWNLSRVNSDELDQWLDAGLTTNDQDVADKSYAQVQKKVLADAHVLPIFVYQYILGASDALHGVTFGATAQPLLYDAWLSE</sequence>
<dbReference type="GO" id="GO:1904680">
    <property type="term" value="F:peptide transmembrane transporter activity"/>
    <property type="evidence" value="ECO:0007669"/>
    <property type="project" value="TreeGrafter"/>
</dbReference>
<dbReference type="GO" id="GO:0043190">
    <property type="term" value="C:ATP-binding cassette (ABC) transporter complex"/>
    <property type="evidence" value="ECO:0007669"/>
    <property type="project" value="InterPro"/>
</dbReference>
<evidence type="ECO:0000313" key="6">
    <source>
        <dbReference type="EMBL" id="GES11770.1"/>
    </source>
</evidence>
<evidence type="ECO:0000256" key="4">
    <source>
        <dbReference type="ARBA" id="ARBA00022729"/>
    </source>
</evidence>
<evidence type="ECO:0000259" key="5">
    <source>
        <dbReference type="Pfam" id="PF00496"/>
    </source>
</evidence>